<dbReference type="EMBL" id="KV419443">
    <property type="protein sequence ID" value="KZS87888.1"/>
    <property type="molecule type" value="Genomic_DNA"/>
</dbReference>
<organism evidence="2 3">
    <name type="scientific">Sistotremastrum niveocremeum HHB9708</name>
    <dbReference type="NCBI Taxonomy" id="1314777"/>
    <lineage>
        <taxon>Eukaryota</taxon>
        <taxon>Fungi</taxon>
        <taxon>Dikarya</taxon>
        <taxon>Basidiomycota</taxon>
        <taxon>Agaricomycotina</taxon>
        <taxon>Agaricomycetes</taxon>
        <taxon>Sistotremastrales</taxon>
        <taxon>Sistotremastraceae</taxon>
        <taxon>Sertulicium</taxon>
        <taxon>Sertulicium niveocremeum</taxon>
    </lineage>
</organism>
<dbReference type="InterPro" id="IPR001810">
    <property type="entry name" value="F-box_dom"/>
</dbReference>
<dbReference type="Proteomes" id="UP000076722">
    <property type="component" value="Unassembled WGS sequence"/>
</dbReference>
<proteinExistence type="predicted"/>
<accession>A0A164NNW5</accession>
<dbReference type="CDD" id="cd09917">
    <property type="entry name" value="F-box_SF"/>
    <property type="match status" value="1"/>
</dbReference>
<evidence type="ECO:0000313" key="2">
    <source>
        <dbReference type="EMBL" id="KZS87888.1"/>
    </source>
</evidence>
<keyword evidence="3" id="KW-1185">Reference proteome</keyword>
<gene>
    <name evidence="2" type="ORF">SISNIDRAFT_534836</name>
</gene>
<name>A0A164NNW5_9AGAM</name>
<protein>
    <recommendedName>
        <fullName evidence="1">F-box domain-containing protein</fullName>
    </recommendedName>
</protein>
<feature type="domain" description="F-box" evidence="1">
    <location>
        <begin position="491"/>
        <end position="522"/>
    </location>
</feature>
<dbReference type="Pfam" id="PF00646">
    <property type="entry name" value="F-box"/>
    <property type="match status" value="1"/>
</dbReference>
<evidence type="ECO:0000313" key="3">
    <source>
        <dbReference type="Proteomes" id="UP000076722"/>
    </source>
</evidence>
<evidence type="ECO:0000259" key="1">
    <source>
        <dbReference type="Pfam" id="PF00646"/>
    </source>
</evidence>
<sequence>MGETLITISNEELFARAARATSLSRRLAEDSSIRIPIARKRREFQYQWFYPTDPESPPHLTPHPASEAITCIALSEHHVVFTTSSQLYIIDIATSHCSRGWRGIIADSAIQFTDSDQSVRFAMVLNEENLGLISQHVTVDQYALVGDAIGPGKPFDLDINSGGGARVRIEGDYVTVFDRHSAFDTDIIVCNWKKNTGQAFKIPPDVRSTDMYDPMRVHLHPVDSTVTITYVEHHDDHRPPRREHWIFTIHFANNMPSLRMSEKNPWRFTIDDRFIIRIEHSPTDPSQCRTTHHRVLNYPLKPLTNQSLVATDPHPRDRTQWNFNFQWIEQIRRSSGTSEWAIDFVKTPAFIPTPSIDMTVEHVSFSLTDLSLNTVPISKITLPSISLSSSSVDSFSRPMSPLLPYGYCSIFWNNAQKEIYVLRLADEYHPETVFIRLKMPSFKDWGLWHIGEENGMFMIGFDLLRGTARGTGNSLGMAAETSRLNLARIGLDIMLLISEYLCVQDIVALSQTCKRLRDSISRTKSALINTLNFHIIILPSHDSLATLTSKDLFTRAVNATALSRRLSGSIRGPIAAPLNKREILSKKSRTSRPDQGRLQSIRYNDRHVIFVCDHALYFVDLSTGSSVERPYNSFILTSFHDCDSSDEVLIALSIGSPTTLPHGRAKITLERCSLRPDTFGAFQNHITLALGHNSHGDVKFQGDLIAFIYKPNVILCNWKKYTAIVLPIPNYSQIFTVLTTDQFTALQLDFHPHNTTVILHCTTWSIGGHRPRPWLLSFEAPTEMPSLVPADDSGKLFLLDDAEKVQLGDPISCASGMTRYETRATNEREKFEVHVKMLFDPAPDNREYLMTVRPHVRDSTMDVVRYLHLLSSAETDRRFEHLRISLTDWSTCFVPVIPGFHPRRSYPNYSPKSFSSVLNESPYVSINSREREFYALRLADEYHPDSGFIRLKLPDFHKCGLPHLNSPTVIEITLIGFDMLRGWLFFSDGDCVHIFEY</sequence>
<reference evidence="2 3" key="1">
    <citation type="journal article" date="2016" name="Mol. Biol. Evol.">
        <title>Comparative Genomics of Early-Diverging Mushroom-Forming Fungi Provides Insights into the Origins of Lignocellulose Decay Capabilities.</title>
        <authorList>
            <person name="Nagy L.G."/>
            <person name="Riley R."/>
            <person name="Tritt A."/>
            <person name="Adam C."/>
            <person name="Daum C."/>
            <person name="Floudas D."/>
            <person name="Sun H."/>
            <person name="Yadav J.S."/>
            <person name="Pangilinan J."/>
            <person name="Larsson K.H."/>
            <person name="Matsuura K."/>
            <person name="Barry K."/>
            <person name="Labutti K."/>
            <person name="Kuo R."/>
            <person name="Ohm R.A."/>
            <person name="Bhattacharya S.S."/>
            <person name="Shirouzu T."/>
            <person name="Yoshinaga Y."/>
            <person name="Martin F.M."/>
            <person name="Grigoriev I.V."/>
            <person name="Hibbett D.S."/>
        </authorList>
    </citation>
    <scope>NUCLEOTIDE SEQUENCE [LARGE SCALE GENOMIC DNA]</scope>
    <source>
        <strain evidence="2 3">HHB9708</strain>
    </source>
</reference>
<dbReference type="AlphaFoldDB" id="A0A164NNW5"/>